<dbReference type="InterPro" id="IPR046950">
    <property type="entry name" value="DNA-dir_Rpol_C_phage-type"/>
</dbReference>
<evidence type="ECO:0000259" key="13">
    <source>
        <dbReference type="SMART" id="SM01311"/>
    </source>
</evidence>
<feature type="region of interest" description="Disordered" evidence="12">
    <location>
        <begin position="1335"/>
        <end position="1388"/>
    </location>
</feature>
<dbReference type="Gene3D" id="1.10.1320.10">
    <property type="entry name" value="DNA-directed RNA polymerase, N-terminal domain"/>
    <property type="match status" value="1"/>
</dbReference>
<reference evidence="14 15" key="1">
    <citation type="journal article" date="2018" name="Nat. Ecol. Evol.">
        <title>Pezizomycetes genomes reveal the molecular basis of ectomycorrhizal truffle lifestyle.</title>
        <authorList>
            <person name="Murat C."/>
            <person name="Payen T."/>
            <person name="Noel B."/>
            <person name="Kuo A."/>
            <person name="Morin E."/>
            <person name="Chen J."/>
            <person name="Kohler A."/>
            <person name="Krizsan K."/>
            <person name="Balestrini R."/>
            <person name="Da Silva C."/>
            <person name="Montanini B."/>
            <person name="Hainaut M."/>
            <person name="Levati E."/>
            <person name="Barry K.W."/>
            <person name="Belfiori B."/>
            <person name="Cichocki N."/>
            <person name="Clum A."/>
            <person name="Dockter R.B."/>
            <person name="Fauchery L."/>
            <person name="Guy J."/>
            <person name="Iotti M."/>
            <person name="Le Tacon F."/>
            <person name="Lindquist E.A."/>
            <person name="Lipzen A."/>
            <person name="Malagnac F."/>
            <person name="Mello A."/>
            <person name="Molinier V."/>
            <person name="Miyauchi S."/>
            <person name="Poulain J."/>
            <person name="Riccioni C."/>
            <person name="Rubini A."/>
            <person name="Sitrit Y."/>
            <person name="Splivallo R."/>
            <person name="Traeger S."/>
            <person name="Wang M."/>
            <person name="Zifcakova L."/>
            <person name="Wipf D."/>
            <person name="Zambonelli A."/>
            <person name="Paolocci F."/>
            <person name="Nowrousian M."/>
            <person name="Ottonello S."/>
            <person name="Baldrian P."/>
            <person name="Spatafora J.W."/>
            <person name="Henrissat B."/>
            <person name="Nagy L.G."/>
            <person name="Aury J.M."/>
            <person name="Wincker P."/>
            <person name="Grigoriev I.V."/>
            <person name="Bonfante P."/>
            <person name="Martin F.M."/>
        </authorList>
    </citation>
    <scope>NUCLEOTIDE SEQUENCE [LARGE SCALE GENOMIC DNA]</scope>
    <source>
        <strain evidence="14 15">120613-1</strain>
    </source>
</reference>
<evidence type="ECO:0000256" key="5">
    <source>
        <dbReference type="ARBA" id="ARBA00022679"/>
    </source>
</evidence>
<dbReference type="SUPFAM" id="SSF56672">
    <property type="entry name" value="DNA/RNA polymerases"/>
    <property type="match status" value="1"/>
</dbReference>
<dbReference type="OrthoDB" id="276422at2759"/>
<evidence type="ECO:0000256" key="11">
    <source>
        <dbReference type="RuleBase" id="RU003805"/>
    </source>
</evidence>
<dbReference type="Gene3D" id="1.10.150.20">
    <property type="entry name" value="5' to 3' exonuclease, C-terminal subdomain"/>
    <property type="match status" value="1"/>
</dbReference>
<dbReference type="InterPro" id="IPR024075">
    <property type="entry name" value="DNA-dir_RNA_pol_helix_hairp_sf"/>
</dbReference>
<keyword evidence="15" id="KW-1185">Reference proteome</keyword>
<evidence type="ECO:0000256" key="6">
    <source>
        <dbReference type="ARBA" id="ARBA00022695"/>
    </source>
</evidence>
<comment type="catalytic activity">
    <reaction evidence="10 11">
        <text>RNA(n) + a ribonucleoside 5'-triphosphate = RNA(n+1) + diphosphate</text>
        <dbReference type="Rhea" id="RHEA:21248"/>
        <dbReference type="Rhea" id="RHEA-COMP:14527"/>
        <dbReference type="Rhea" id="RHEA-COMP:17342"/>
        <dbReference type="ChEBI" id="CHEBI:33019"/>
        <dbReference type="ChEBI" id="CHEBI:61557"/>
        <dbReference type="ChEBI" id="CHEBI:140395"/>
        <dbReference type="EC" id="2.7.7.6"/>
    </reaction>
</comment>
<keyword evidence="5 11" id="KW-0808">Transferase</keyword>
<dbReference type="PROSITE" id="PS00489">
    <property type="entry name" value="RNA_POL_PHAGE_2"/>
    <property type="match status" value="1"/>
</dbReference>
<feature type="compositionally biased region" description="Basic and acidic residues" evidence="12">
    <location>
        <begin position="1372"/>
        <end position="1381"/>
    </location>
</feature>
<dbReference type="FunFam" id="1.10.287.280:FF:000001">
    <property type="entry name" value="DNA-directed RNA polymerase"/>
    <property type="match status" value="1"/>
</dbReference>
<keyword evidence="4 11" id="KW-0240">DNA-directed RNA polymerase</keyword>
<evidence type="ECO:0000256" key="7">
    <source>
        <dbReference type="ARBA" id="ARBA00022946"/>
    </source>
</evidence>
<name>A0A3N4JSU3_9PEZI</name>
<keyword evidence="8" id="KW-0496">Mitochondrion</keyword>
<dbReference type="GO" id="GO:0003899">
    <property type="term" value="F:DNA-directed RNA polymerase activity"/>
    <property type="evidence" value="ECO:0007669"/>
    <property type="project" value="UniProtKB-EC"/>
</dbReference>
<dbReference type="Pfam" id="PF14700">
    <property type="entry name" value="RPOL_N"/>
    <property type="match status" value="1"/>
</dbReference>
<accession>A0A3N4JSU3</accession>
<dbReference type="SMART" id="SM01311">
    <property type="entry name" value="RPOL_N"/>
    <property type="match status" value="1"/>
</dbReference>
<dbReference type="Pfam" id="PF00940">
    <property type="entry name" value="RNA_pol"/>
    <property type="match status" value="1"/>
</dbReference>
<feature type="compositionally biased region" description="Acidic residues" evidence="12">
    <location>
        <begin position="1342"/>
        <end position="1352"/>
    </location>
</feature>
<feature type="region of interest" description="Disordered" evidence="12">
    <location>
        <begin position="1277"/>
        <end position="1299"/>
    </location>
</feature>
<dbReference type="GO" id="GO:0034245">
    <property type="term" value="C:mitochondrial DNA-directed RNA polymerase complex"/>
    <property type="evidence" value="ECO:0007669"/>
    <property type="project" value="TreeGrafter"/>
</dbReference>
<dbReference type="PROSITE" id="PS00900">
    <property type="entry name" value="RNA_POL_PHAGE_1"/>
    <property type="match status" value="1"/>
</dbReference>
<keyword evidence="7" id="KW-0809">Transit peptide</keyword>
<evidence type="ECO:0000256" key="9">
    <source>
        <dbReference type="ARBA" id="ARBA00023163"/>
    </source>
</evidence>
<dbReference type="GO" id="GO:0001018">
    <property type="term" value="F:mitochondrial promoter sequence-specific DNA binding"/>
    <property type="evidence" value="ECO:0007669"/>
    <property type="project" value="TreeGrafter"/>
</dbReference>
<dbReference type="InterPro" id="IPR029262">
    <property type="entry name" value="RPOL_N"/>
</dbReference>
<evidence type="ECO:0000313" key="15">
    <source>
        <dbReference type="Proteomes" id="UP000276215"/>
    </source>
</evidence>
<comment type="subcellular location">
    <subcellularLocation>
        <location evidence="2">Mitochondrion</location>
    </subcellularLocation>
</comment>
<dbReference type="Gene3D" id="1.10.287.280">
    <property type="match status" value="1"/>
</dbReference>
<dbReference type="PANTHER" id="PTHR10102:SF0">
    <property type="entry name" value="DNA-DIRECTED RNA POLYMERASE, MITOCHONDRIAL"/>
    <property type="match status" value="1"/>
</dbReference>
<protein>
    <recommendedName>
        <fullName evidence="11">DNA-directed RNA polymerase</fullName>
        <ecNumber evidence="11">2.7.7.6</ecNumber>
    </recommendedName>
</protein>
<evidence type="ECO:0000256" key="4">
    <source>
        <dbReference type="ARBA" id="ARBA00022478"/>
    </source>
</evidence>
<organism evidence="14 15">
    <name type="scientific">Choiromyces venosus 120613-1</name>
    <dbReference type="NCBI Taxonomy" id="1336337"/>
    <lineage>
        <taxon>Eukaryota</taxon>
        <taxon>Fungi</taxon>
        <taxon>Dikarya</taxon>
        <taxon>Ascomycota</taxon>
        <taxon>Pezizomycotina</taxon>
        <taxon>Pezizomycetes</taxon>
        <taxon>Pezizales</taxon>
        <taxon>Tuberaceae</taxon>
        <taxon>Choiromyces</taxon>
    </lineage>
</organism>
<proteinExistence type="inferred from homology"/>
<keyword evidence="6 11" id="KW-0548">Nucleotidyltransferase</keyword>
<evidence type="ECO:0000256" key="8">
    <source>
        <dbReference type="ARBA" id="ARBA00023128"/>
    </source>
</evidence>
<evidence type="ECO:0000256" key="2">
    <source>
        <dbReference type="ARBA" id="ARBA00004173"/>
    </source>
</evidence>
<feature type="region of interest" description="Disordered" evidence="12">
    <location>
        <begin position="48"/>
        <end position="68"/>
    </location>
</feature>
<gene>
    <name evidence="14" type="ORF">L873DRAFT_1677826</name>
</gene>
<comment type="function">
    <text evidence="1 11">DNA-dependent RNA polymerase catalyzes the transcription of DNA into RNA using the four ribonucleoside triphosphates as substrates.</text>
</comment>
<dbReference type="FunFam" id="1.10.150.20:FF:000041">
    <property type="entry name" value="DNA-directed RNA polymerase"/>
    <property type="match status" value="1"/>
</dbReference>
<dbReference type="InterPro" id="IPR002092">
    <property type="entry name" value="DNA-dir_Rpol_phage-type"/>
</dbReference>
<dbReference type="PANTHER" id="PTHR10102">
    <property type="entry name" value="DNA-DIRECTED RNA POLYMERASE, MITOCHONDRIAL"/>
    <property type="match status" value="1"/>
</dbReference>
<dbReference type="Gene3D" id="1.10.287.260">
    <property type="match status" value="1"/>
</dbReference>
<evidence type="ECO:0000313" key="14">
    <source>
        <dbReference type="EMBL" id="RPB01247.1"/>
    </source>
</evidence>
<feature type="domain" description="DNA-directed RNA polymerase N-terminal" evidence="13">
    <location>
        <begin position="354"/>
        <end position="682"/>
    </location>
</feature>
<dbReference type="GO" id="GO:0006390">
    <property type="term" value="P:mitochondrial transcription"/>
    <property type="evidence" value="ECO:0007669"/>
    <property type="project" value="TreeGrafter"/>
</dbReference>
<dbReference type="InterPro" id="IPR037159">
    <property type="entry name" value="RNA_POL_N_sf"/>
</dbReference>
<dbReference type="EMBL" id="ML120375">
    <property type="protein sequence ID" value="RPB01247.1"/>
    <property type="molecule type" value="Genomic_DNA"/>
</dbReference>
<dbReference type="EC" id="2.7.7.6" evidence="11"/>
<sequence length="1423" mass="160625">MLRAASRGLHRPIVRQSSGVRLTSERIHIPRLCPSPYLYREQTRWSSSNSRNIGLPSETHPKPTDRSYSTAAAALETSNIDTSAIFPPLRQDTAPYSIPIEPLEPLEPSQLLVLEDSVGPEEKHTRKSIAGVSPDKNDLLATFNACISTGMLARAQLMLEQITKKCIEKRDTTLLVNAHNAFLKALLDRQSTGDDVYNLKVFFMWFENRMRVEYSIKGDATTFALLLKASLAIAGREAKKKYLSEYIKLWKYGGGKIADVLESPMLKNEEVLEMAKICQLRINELSETFQDIIREQKKSYPQPEIFQIPDAKPTLVKGPGLAAVKSSLKSLTDLDHMPFREYDIDLTDLEFQIERQKLLEEHAFDSAQERWKKDSQTLNEKGIIKQNKETNSLLWEWHQALVPLIQEELHRIDLAEVRRFRSAGSSDRCLYGPFLRVMKPEKLAAITIIELLKAHTSNGVGDGLKTSRAVLQVGGEVEMEYLAQEAQKKKKEKSKGTFGRMRKEHMTEIFQDRTAFRNLVAKIRLSDDLDLEGIAPWPIAVKAKLGAVLISMLIHVAKIPVETKVPGSIEGSQPSEKIAQHSSAFYHCYEYLQGRKLGVIKLHQELTRRLGTDTLNYRMLGKSLPMVVRPLPWTDWDEGGYYYARSKVVRIKESREQRQYVKAAAQKGHLDQLFAGLDVLGRTAWKINRKVFDVVLDVWNQEKEFAEIPAVDPEINYPVKPAPAADPKVRWEWGQEMKRLTELQNNAHSTRCDINFKVEIARAFLFEEFYFPHNVDFRGRAYPIPPNLNHIGNDLSRGILMFAEGKEVGISGLRWMKIHFANLAGFDKASLSDRVKFADENIENIHDSALNPLTGNRWWLKSDDPWQLLASCFALHEALSLPDQAKYRCHLPVAQDGTCNGLQHYAALGGDVAGARQVNLEPSDKPQDVYTGVAELVKASINIDLADEKPEAIALQGLVTRKVVKQTVMTNVYGVTFIGAKAQIESQLKDIPSLKRKDIPLLATYLTRKVFESIQEMFSGANLIQDWLVTSAKKISRSIGPNQLEHLKDPTTGKNKDTVHFMTSVVWTTPLRLPVVQPYRQTAPTAISTNLQNVYINDPHVIDKVDSRKQMTAFPPNFIHSLDASHMLLSALNCSASGLTFASVHDSFWTHPSDVDKMNCILRDAFVALHGKELMQNLKAEFEQRYKGFRTLAKIMSNTDCGKEIKRARRSYALENFGRSRLTAVEDLQWEIKRWSCMHSHDPTERELAATMVTPSVILERHGGLEANELPEYTGKLGSEVSEDVTSVGGQDADGESRKMDQVAILGPAEENDDEHEEGAPLDDKMFLANMEEESGMSNTAVDEDVDVDLDDVPTKKTSRARKVSGKGKKTIPHDNEESAKKSKRKSRYPTTLNVWVDLTFPKLPPKGEFDVSSLKKSQYFFS</sequence>
<evidence type="ECO:0000256" key="1">
    <source>
        <dbReference type="ARBA" id="ARBA00004026"/>
    </source>
</evidence>
<comment type="similarity">
    <text evidence="3 11">Belongs to the phage and mitochondrial RNA polymerase family.</text>
</comment>
<dbReference type="InterPro" id="IPR043502">
    <property type="entry name" value="DNA/RNA_pol_sf"/>
</dbReference>
<evidence type="ECO:0000256" key="12">
    <source>
        <dbReference type="SAM" id="MobiDB-lite"/>
    </source>
</evidence>
<feature type="compositionally biased region" description="Basic residues" evidence="12">
    <location>
        <begin position="1357"/>
        <end position="1371"/>
    </location>
</feature>
<evidence type="ECO:0000256" key="3">
    <source>
        <dbReference type="ARBA" id="ARBA00009493"/>
    </source>
</evidence>
<dbReference type="STRING" id="1336337.A0A3N4JSU3"/>
<evidence type="ECO:0000256" key="10">
    <source>
        <dbReference type="ARBA" id="ARBA00048552"/>
    </source>
</evidence>
<keyword evidence="9 11" id="KW-0804">Transcription</keyword>
<dbReference type="Proteomes" id="UP000276215">
    <property type="component" value="Unassembled WGS sequence"/>
</dbReference>